<dbReference type="Proteomes" id="UP000177943">
    <property type="component" value="Unassembled WGS sequence"/>
</dbReference>
<proteinExistence type="predicted"/>
<dbReference type="EMBL" id="MHRP01000049">
    <property type="protein sequence ID" value="OHA25403.1"/>
    <property type="molecule type" value="Genomic_DNA"/>
</dbReference>
<protein>
    <submittedName>
        <fullName evidence="1">Uncharacterized protein</fullName>
    </submittedName>
</protein>
<sequence>MKIKNFKLKIHIVLNVMRTDLQMYDLTYIRPISDNRKDPMIGFSVGMEFHCQSDNRPDK</sequence>
<name>A0A1G2MNG7_9BACT</name>
<organism evidence="1 2">
    <name type="scientific">Candidatus Taylorbacteria bacterium RIFCSPHIGHO2_02_FULL_45_35</name>
    <dbReference type="NCBI Taxonomy" id="1802311"/>
    <lineage>
        <taxon>Bacteria</taxon>
        <taxon>Candidatus Tayloriibacteriota</taxon>
    </lineage>
</organism>
<reference evidence="1 2" key="1">
    <citation type="journal article" date="2016" name="Nat. Commun.">
        <title>Thousands of microbial genomes shed light on interconnected biogeochemical processes in an aquifer system.</title>
        <authorList>
            <person name="Anantharaman K."/>
            <person name="Brown C.T."/>
            <person name="Hug L.A."/>
            <person name="Sharon I."/>
            <person name="Castelle C.J."/>
            <person name="Probst A.J."/>
            <person name="Thomas B.C."/>
            <person name="Singh A."/>
            <person name="Wilkins M.J."/>
            <person name="Karaoz U."/>
            <person name="Brodie E.L."/>
            <person name="Williams K.H."/>
            <person name="Hubbard S.S."/>
            <person name="Banfield J.F."/>
        </authorList>
    </citation>
    <scope>NUCLEOTIDE SEQUENCE [LARGE SCALE GENOMIC DNA]</scope>
</reference>
<evidence type="ECO:0000313" key="2">
    <source>
        <dbReference type="Proteomes" id="UP000177943"/>
    </source>
</evidence>
<dbReference type="AlphaFoldDB" id="A0A1G2MNG7"/>
<gene>
    <name evidence="1" type="ORF">A3D56_01295</name>
</gene>
<accession>A0A1G2MNG7</accession>
<evidence type="ECO:0000313" key="1">
    <source>
        <dbReference type="EMBL" id="OHA25403.1"/>
    </source>
</evidence>
<comment type="caution">
    <text evidence="1">The sequence shown here is derived from an EMBL/GenBank/DDBJ whole genome shotgun (WGS) entry which is preliminary data.</text>
</comment>